<proteinExistence type="predicted"/>
<dbReference type="EMBL" id="VZPX01000004">
    <property type="protein sequence ID" value="KAB0482387.1"/>
    <property type="molecule type" value="Genomic_DNA"/>
</dbReference>
<evidence type="ECO:0000313" key="2">
    <source>
        <dbReference type="Proteomes" id="UP000423756"/>
    </source>
</evidence>
<sequence>MKIKLLGLSIISVSLLSGCVSPSDPKVGSRNTNITFTNEYGAGGTRLPGRPELLVDPGLSTASEVFDLFGQPQIVQSFPWGKVVTYRYWENKIGSARYEEYVEFVFNQNGFLDEVISYANSNSTPTKTGKEAIMEREEQCPSHYKICQSYDIITY</sequence>
<dbReference type="AlphaFoldDB" id="A0A7V7NWV5"/>
<dbReference type="RefSeq" id="WP_137406636.1">
    <property type="nucleotide sequence ID" value="NZ_AP025467.1"/>
</dbReference>
<name>A0A7V7NWV5_9VIBR</name>
<comment type="caution">
    <text evidence="1">The sequence shown here is derived from an EMBL/GenBank/DDBJ whole genome shotgun (WGS) entry which is preliminary data.</text>
</comment>
<dbReference type="Proteomes" id="UP000423756">
    <property type="component" value="Unassembled WGS sequence"/>
</dbReference>
<gene>
    <name evidence="1" type="ORF">F7Q91_02990</name>
</gene>
<reference evidence="1 2" key="1">
    <citation type="submission" date="2019-09" db="EMBL/GenBank/DDBJ databases">
        <title>Draft genome sequences of 48 bacterial type strains from the CCUG.</title>
        <authorList>
            <person name="Tunovic T."/>
            <person name="Pineiro-Iglesias B."/>
            <person name="Unosson C."/>
            <person name="Inganas E."/>
            <person name="Ohlen M."/>
            <person name="Cardew S."/>
            <person name="Jensie-Markopoulos S."/>
            <person name="Salva-Serra F."/>
            <person name="Jaen-Luchoro D."/>
            <person name="Karlsson R."/>
            <person name="Svensson-Stadler L."/>
            <person name="Chun J."/>
            <person name="Moore E."/>
        </authorList>
    </citation>
    <scope>NUCLEOTIDE SEQUENCE [LARGE SCALE GENOMIC DNA]</scope>
    <source>
        <strain evidence="1 2">CCUG 48643</strain>
    </source>
</reference>
<organism evidence="1 2">
    <name type="scientific">Vibrio chagasii</name>
    <dbReference type="NCBI Taxonomy" id="170679"/>
    <lineage>
        <taxon>Bacteria</taxon>
        <taxon>Pseudomonadati</taxon>
        <taxon>Pseudomonadota</taxon>
        <taxon>Gammaproteobacteria</taxon>
        <taxon>Vibrionales</taxon>
        <taxon>Vibrionaceae</taxon>
        <taxon>Vibrio</taxon>
    </lineage>
</organism>
<accession>A0A7V7NWV5</accession>
<dbReference type="PROSITE" id="PS51257">
    <property type="entry name" value="PROKAR_LIPOPROTEIN"/>
    <property type="match status" value="1"/>
</dbReference>
<protein>
    <recommendedName>
        <fullName evidence="3">Lipoprotein SmpA/OmlA domain-containing protein</fullName>
    </recommendedName>
</protein>
<evidence type="ECO:0008006" key="3">
    <source>
        <dbReference type="Google" id="ProtNLM"/>
    </source>
</evidence>
<evidence type="ECO:0000313" key="1">
    <source>
        <dbReference type="EMBL" id="KAB0482387.1"/>
    </source>
</evidence>
<dbReference type="GeneID" id="77344810"/>